<dbReference type="AlphaFoldDB" id="M9P839"/>
<keyword evidence="2" id="KW-0378">Hydrolase</keyword>
<sequence>MNQTNNASKRKRGPDHGNYKHGLGKSRDYDPLEYSKWKQAILMKYGYCCILTGQTTDLECHHLFSWYEAPALQYDVNNGVVLAKEVHHLCHKIYGHGQNTRAQFEEFCKNFYPNVTLPTQYGYLEPIVSKDLKDIVIAQAKRKKKELLELLKQRNHKLVTGNSFNSQDKIIVRCLSHGETFETTVTNYKRCKTGLHCCGKQSVIDFTSKRERKSDGTFK</sequence>
<geneLocation type="plastid" evidence="2"/>
<name>M9P839_9CHLO</name>
<accession>M9P839</accession>
<dbReference type="GO" id="GO:0004519">
    <property type="term" value="F:endonuclease activity"/>
    <property type="evidence" value="ECO:0007669"/>
    <property type="project" value="UniProtKB-KW"/>
</dbReference>
<reference evidence="2" key="1">
    <citation type="journal article" date="2013" name="Mol. Biol. Evol.">
        <title>Organelle genome complexity scales positively with organism size in volvocine green algae.</title>
        <authorList>
            <person name="Smith D.R."/>
            <person name="Hamaji T."/>
            <person name="Olson B.J."/>
            <person name="Durand P.M."/>
            <person name="Ferris P."/>
            <person name="Michod R.E."/>
            <person name="Featherston J."/>
            <person name="Nozaki H."/>
            <person name="Keeling P.J."/>
        </authorList>
    </citation>
    <scope>NUCLEOTIDE SEQUENCE</scope>
    <source>
        <strain evidence="2">NIES-1363</strain>
    </source>
</reference>
<keyword evidence="2" id="KW-0934">Plastid</keyword>
<evidence type="ECO:0000313" key="2">
    <source>
        <dbReference type="EMBL" id="AFY64390.1"/>
    </source>
</evidence>
<dbReference type="GeneID" id="15332206"/>
<organism evidence="2">
    <name type="scientific">Pleodorina starrii</name>
    <dbReference type="NCBI Taxonomy" id="330485"/>
    <lineage>
        <taxon>Eukaryota</taxon>
        <taxon>Viridiplantae</taxon>
        <taxon>Chlorophyta</taxon>
        <taxon>core chlorophytes</taxon>
        <taxon>Chlorophyceae</taxon>
        <taxon>CS clade</taxon>
        <taxon>Chlamydomonadales</taxon>
        <taxon>Volvocaceae</taxon>
        <taxon>Pleodorina</taxon>
    </lineage>
</organism>
<dbReference type="EMBL" id="JX977846">
    <property type="protein sequence ID" value="AFY64390.1"/>
    <property type="molecule type" value="Genomic_DNA"/>
</dbReference>
<protein>
    <submittedName>
        <fullName evidence="2">Putative site-specific DNA endonuclease</fullName>
    </submittedName>
</protein>
<dbReference type="RefSeq" id="YP_007890120.1">
    <property type="nucleotide sequence ID" value="NC_021109.1"/>
</dbReference>
<gene>
    <name evidence="2" type="primary">orf219</name>
</gene>
<feature type="region of interest" description="Disordered" evidence="1">
    <location>
        <begin position="1"/>
        <end position="24"/>
    </location>
</feature>
<keyword evidence="2" id="KW-0540">Nuclease</keyword>
<keyword evidence="2" id="KW-0255">Endonuclease</keyword>
<evidence type="ECO:0000256" key="1">
    <source>
        <dbReference type="SAM" id="MobiDB-lite"/>
    </source>
</evidence>
<proteinExistence type="predicted"/>